<dbReference type="Pfam" id="PF18052">
    <property type="entry name" value="Rx_N"/>
    <property type="match status" value="1"/>
</dbReference>
<dbReference type="Proteomes" id="UP001652623">
    <property type="component" value="Chromosome 3"/>
</dbReference>
<dbReference type="GeneID" id="132803094"/>
<name>A0ABM4A3L6_ZIZJJ</name>
<reference evidence="8" key="1">
    <citation type="submission" date="2025-08" db="UniProtKB">
        <authorList>
            <consortium name="RefSeq"/>
        </authorList>
    </citation>
    <scope>IDENTIFICATION</scope>
    <source>
        <tissue evidence="8">Seedling</tissue>
    </source>
</reference>
<evidence type="ECO:0000259" key="5">
    <source>
        <dbReference type="Pfam" id="PF00931"/>
    </source>
</evidence>
<protein>
    <submittedName>
        <fullName evidence="8">Disease resistance RPP13-like protein 1</fullName>
    </submittedName>
</protein>
<dbReference type="Gene3D" id="1.20.5.4130">
    <property type="match status" value="1"/>
</dbReference>
<evidence type="ECO:0000256" key="4">
    <source>
        <dbReference type="ARBA" id="ARBA00022840"/>
    </source>
</evidence>
<dbReference type="Pfam" id="PF00931">
    <property type="entry name" value="NB-ARC"/>
    <property type="match status" value="1"/>
</dbReference>
<dbReference type="InterPro" id="IPR002182">
    <property type="entry name" value="NB-ARC"/>
</dbReference>
<dbReference type="InterPro" id="IPR027417">
    <property type="entry name" value="P-loop_NTPase"/>
</dbReference>
<keyword evidence="7" id="KW-1185">Reference proteome</keyword>
<keyword evidence="1" id="KW-0677">Repeat</keyword>
<evidence type="ECO:0000259" key="6">
    <source>
        <dbReference type="Pfam" id="PF18052"/>
    </source>
</evidence>
<keyword evidence="4" id="KW-0067">ATP-binding</keyword>
<evidence type="ECO:0000313" key="8">
    <source>
        <dbReference type="RefSeq" id="XP_060671315.1"/>
    </source>
</evidence>
<feature type="domain" description="Disease resistance N-terminal" evidence="6">
    <location>
        <begin position="37"/>
        <end position="100"/>
    </location>
</feature>
<keyword evidence="2" id="KW-0547">Nucleotide-binding</keyword>
<dbReference type="InterPro" id="IPR042197">
    <property type="entry name" value="Apaf_helical"/>
</dbReference>
<dbReference type="PANTHER" id="PTHR36766:SF40">
    <property type="entry name" value="DISEASE RESISTANCE PROTEIN RGA3"/>
    <property type="match status" value="1"/>
</dbReference>
<evidence type="ECO:0000256" key="3">
    <source>
        <dbReference type="ARBA" id="ARBA00022821"/>
    </source>
</evidence>
<organism evidence="7 8">
    <name type="scientific">Ziziphus jujuba</name>
    <name type="common">Chinese jujube</name>
    <name type="synonym">Ziziphus sativa</name>
    <dbReference type="NCBI Taxonomy" id="326968"/>
    <lineage>
        <taxon>Eukaryota</taxon>
        <taxon>Viridiplantae</taxon>
        <taxon>Streptophyta</taxon>
        <taxon>Embryophyta</taxon>
        <taxon>Tracheophyta</taxon>
        <taxon>Spermatophyta</taxon>
        <taxon>Magnoliopsida</taxon>
        <taxon>eudicotyledons</taxon>
        <taxon>Gunneridae</taxon>
        <taxon>Pentapetalae</taxon>
        <taxon>rosids</taxon>
        <taxon>fabids</taxon>
        <taxon>Rosales</taxon>
        <taxon>Rhamnaceae</taxon>
        <taxon>Paliureae</taxon>
        <taxon>Ziziphus</taxon>
    </lineage>
</organism>
<dbReference type="SUPFAM" id="SSF52540">
    <property type="entry name" value="P-loop containing nucleoside triphosphate hydrolases"/>
    <property type="match status" value="1"/>
</dbReference>
<evidence type="ECO:0000256" key="2">
    <source>
        <dbReference type="ARBA" id="ARBA00022741"/>
    </source>
</evidence>
<dbReference type="Gene3D" id="1.10.8.430">
    <property type="entry name" value="Helical domain of apoptotic protease-activating factors"/>
    <property type="match status" value="1"/>
</dbReference>
<dbReference type="RefSeq" id="XP_060671315.1">
    <property type="nucleotide sequence ID" value="XM_060815332.1"/>
</dbReference>
<keyword evidence="3" id="KW-0611">Plant defense</keyword>
<sequence length="434" mass="49024">MAAEVVGGAFLSVSLQELCRSIRWMVDLFSRNEVNDGLVNKLGIMLSSASGVLNAAETKQITDKHVREWLFKLKDAICNAEDLVDEMNSEALQSGLEGQSRSGIFFKVRNFLPSKFSFKKLEKGIHEILDLLQFILDKKDLLGLKADTRPFFGSPSETSWVKESDICGRNADKEAILNLLCDENEGRSNISVIPIVGMGGIGKTTLAQIVYMDIDKRVMKKRFKIKSWIMVSDESSVFALTKKIYEKVTNSENCRIEDKFQLQLELSKFLENKKFLIVLDNVWSLNSQSWHELRSPFESAAFGSKILVTTRDENIASGMGSVPNHFLQLLEEEDCWKLFSKRAFNNVDPSAHPKLKKIGKQIVGKCKGLPLAITSLAGLLFNDLTPKKWEDVLHDEIWDLPQACNILPALWLKGLLLPKHNKMLEDLERSTLMI</sequence>
<accession>A0ABM4A3L6</accession>
<dbReference type="Gene3D" id="3.40.50.300">
    <property type="entry name" value="P-loop containing nucleotide triphosphate hydrolases"/>
    <property type="match status" value="1"/>
</dbReference>
<dbReference type="PANTHER" id="PTHR36766">
    <property type="entry name" value="PLANT BROAD-SPECTRUM MILDEW RESISTANCE PROTEIN RPW8"/>
    <property type="match status" value="1"/>
</dbReference>
<feature type="domain" description="NB-ARC" evidence="5">
    <location>
        <begin position="171"/>
        <end position="346"/>
    </location>
</feature>
<proteinExistence type="predicted"/>
<dbReference type="InterPro" id="IPR041118">
    <property type="entry name" value="Rx_N"/>
</dbReference>
<gene>
    <name evidence="8" type="primary">LOC132803094</name>
</gene>
<dbReference type="PRINTS" id="PR00364">
    <property type="entry name" value="DISEASERSIST"/>
</dbReference>
<evidence type="ECO:0000256" key="1">
    <source>
        <dbReference type="ARBA" id="ARBA00022737"/>
    </source>
</evidence>
<evidence type="ECO:0000313" key="7">
    <source>
        <dbReference type="Proteomes" id="UP001652623"/>
    </source>
</evidence>